<keyword evidence="5" id="KW-1185">Reference proteome</keyword>
<dbReference type="Pfam" id="PF01764">
    <property type="entry name" value="Lipase_3"/>
    <property type="match status" value="1"/>
</dbReference>
<gene>
    <name evidence="4" type="ORF">F936_02104</name>
</gene>
<keyword evidence="2" id="KW-0808">Transferase</keyword>
<name>A0ABN0K653_ACICA</name>
<dbReference type="InterPro" id="IPR002052">
    <property type="entry name" value="DNA_methylase_N6_adenine_CS"/>
</dbReference>
<protein>
    <recommendedName>
        <fullName evidence="3">Fungal lipase-type domain-containing protein</fullName>
    </recommendedName>
</protein>
<sequence length="303" mass="34644">MKIIMVHGINQTDKDPETLKKIWIEAFLEGVFQAHIPNVPATTKFEFIYYGDLVKEYLNIPTSNKVWFDLQTSGFHAFEKNFNDMSLDEQDILINIADSMEGDSTDEMDTLPIEGIPVNLKSTLAPYSFIDKGAKALIKITSRFKKLHTWVLKIFAKEANLFLGNEQYRSQVRERLLAKIKEDPKEEEIVLVGHSLGSAVCLDALQHLNSSYKISRLVTLGSPLGIPVFYDYFKDRAKPSSLKGDWFNFYDTDDFVSAYLLTNPPYNVKPEIQNLRAKTQYFQPHYIVGYLDDALVVKKILGV</sequence>
<organism evidence="4 5">
    <name type="scientific">Acinetobacter calcoaceticus DSM 30006 = CIP 81.8</name>
    <dbReference type="NCBI Taxonomy" id="981331"/>
    <lineage>
        <taxon>Bacteria</taxon>
        <taxon>Pseudomonadati</taxon>
        <taxon>Pseudomonadota</taxon>
        <taxon>Gammaproteobacteria</taxon>
        <taxon>Moraxellales</taxon>
        <taxon>Moraxellaceae</taxon>
        <taxon>Acinetobacter</taxon>
        <taxon>Acinetobacter calcoaceticus/baumannii complex</taxon>
    </lineage>
</organism>
<comment type="caution">
    <text evidence="4">The sequence shown here is derived from an EMBL/GenBank/DDBJ whole genome shotgun (WGS) entry which is preliminary data.</text>
</comment>
<dbReference type="RefSeq" id="WP_005047285.1">
    <property type="nucleotide sequence ID" value="NZ_KB849780.1"/>
</dbReference>
<evidence type="ECO:0000256" key="2">
    <source>
        <dbReference type="ARBA" id="ARBA00022679"/>
    </source>
</evidence>
<dbReference type="EMBL" id="APQI01000004">
    <property type="protein sequence ID" value="ENV99021.1"/>
    <property type="molecule type" value="Genomic_DNA"/>
</dbReference>
<evidence type="ECO:0000313" key="5">
    <source>
        <dbReference type="Proteomes" id="UP000013024"/>
    </source>
</evidence>
<proteinExistence type="predicted"/>
<dbReference type="PROSITE" id="PS00092">
    <property type="entry name" value="N6_MTASE"/>
    <property type="match status" value="1"/>
</dbReference>
<evidence type="ECO:0000259" key="3">
    <source>
        <dbReference type="Pfam" id="PF01764"/>
    </source>
</evidence>
<dbReference type="InterPro" id="IPR002921">
    <property type="entry name" value="Fungal_lipase-type"/>
</dbReference>
<dbReference type="Gene3D" id="3.40.50.1820">
    <property type="entry name" value="alpha/beta hydrolase"/>
    <property type="match status" value="1"/>
</dbReference>
<evidence type="ECO:0000256" key="1">
    <source>
        <dbReference type="ARBA" id="ARBA00022603"/>
    </source>
</evidence>
<keyword evidence="1" id="KW-0489">Methyltransferase</keyword>
<dbReference type="GeneID" id="92919525"/>
<feature type="domain" description="Fungal lipase-type" evidence="3">
    <location>
        <begin position="146"/>
        <end position="226"/>
    </location>
</feature>
<reference evidence="4 5" key="1">
    <citation type="submission" date="2013-02" db="EMBL/GenBank/DDBJ databases">
        <title>The Genome Sequence of Acinetobacter calcoaceticus CIP 81.8.</title>
        <authorList>
            <consortium name="The Broad Institute Genome Sequencing Platform"/>
            <consortium name="The Broad Institute Genome Sequencing Center for Infectious Disease"/>
            <person name="Cerqueira G."/>
            <person name="Feldgarden M."/>
            <person name="Courvalin P."/>
            <person name="Perichon B."/>
            <person name="Grillot-Courvalin C."/>
            <person name="Clermont D."/>
            <person name="Rocha E."/>
            <person name="Yoon E.-J."/>
            <person name="Nemec A."/>
            <person name="Walker B."/>
            <person name="Young S.K."/>
            <person name="Zeng Q."/>
            <person name="Gargeya S."/>
            <person name="Fitzgerald M."/>
            <person name="Haas B."/>
            <person name="Abouelleil A."/>
            <person name="Alvarado L."/>
            <person name="Arachchi H.M."/>
            <person name="Berlin A.M."/>
            <person name="Chapman S.B."/>
            <person name="Dewar J."/>
            <person name="Goldberg J."/>
            <person name="Griggs A."/>
            <person name="Gujja S."/>
            <person name="Hansen M."/>
            <person name="Howarth C."/>
            <person name="Imamovic A."/>
            <person name="Larimer J."/>
            <person name="McCowan C."/>
            <person name="Murphy C."/>
            <person name="Neiman D."/>
            <person name="Pearson M."/>
            <person name="Priest M."/>
            <person name="Roberts A."/>
            <person name="Saif S."/>
            <person name="Shea T."/>
            <person name="Sisk P."/>
            <person name="Sykes S."/>
            <person name="Wortman J."/>
            <person name="Nusbaum C."/>
            <person name="Birren B."/>
        </authorList>
    </citation>
    <scope>NUCLEOTIDE SEQUENCE [LARGE SCALE GENOMIC DNA]</scope>
    <source>
        <strain evidence="4 5">CIP 81.8</strain>
    </source>
</reference>
<dbReference type="InterPro" id="IPR029058">
    <property type="entry name" value="AB_hydrolase_fold"/>
</dbReference>
<accession>A0ABN0K653</accession>
<evidence type="ECO:0000313" key="4">
    <source>
        <dbReference type="EMBL" id="ENV99021.1"/>
    </source>
</evidence>
<dbReference type="SUPFAM" id="SSF53474">
    <property type="entry name" value="alpha/beta-Hydrolases"/>
    <property type="match status" value="1"/>
</dbReference>
<dbReference type="Proteomes" id="UP000013024">
    <property type="component" value="Unassembled WGS sequence"/>
</dbReference>